<organism evidence="1">
    <name type="scientific">Tanacetum cinerariifolium</name>
    <name type="common">Dalmatian daisy</name>
    <name type="synonym">Chrysanthemum cinerariifolium</name>
    <dbReference type="NCBI Taxonomy" id="118510"/>
    <lineage>
        <taxon>Eukaryota</taxon>
        <taxon>Viridiplantae</taxon>
        <taxon>Streptophyta</taxon>
        <taxon>Embryophyta</taxon>
        <taxon>Tracheophyta</taxon>
        <taxon>Spermatophyta</taxon>
        <taxon>Magnoliopsida</taxon>
        <taxon>eudicotyledons</taxon>
        <taxon>Gunneridae</taxon>
        <taxon>Pentapetalae</taxon>
        <taxon>asterids</taxon>
        <taxon>campanulids</taxon>
        <taxon>Asterales</taxon>
        <taxon>Asteraceae</taxon>
        <taxon>Asteroideae</taxon>
        <taxon>Anthemideae</taxon>
        <taxon>Anthemidinae</taxon>
        <taxon>Tanacetum</taxon>
    </lineage>
</organism>
<protein>
    <recommendedName>
        <fullName evidence="2">Reverse transcriptase domain-containing protein</fullName>
    </recommendedName>
</protein>
<sequence length="254" mass="29230">MRMCIQADKSTQIPRGIAENVTVKIDRFVFPVDFVVLDIKEGHKIPIILERPFLATTHAMIDVFNKKISFKVGNKTITYDIEKSMRFPPSDDDTCHSVDIIYLSILNHVQEILPSEPFNSFLFEPINLNLPIKINSLWDDNKGEQDLINHISENLKHESEGLNPKVKEVVKAKIVKLLDAGLIYAISKSPWDAKPRLRRWVLLLQEFTIEIRDKKGSKNLAADHLSRLENPKLEELDEDALRDSFPDEHLMLLI</sequence>
<reference evidence="1" key="1">
    <citation type="journal article" date="2019" name="Sci. Rep.">
        <title>Draft genome of Tanacetum cinerariifolium, the natural source of mosquito coil.</title>
        <authorList>
            <person name="Yamashiro T."/>
            <person name="Shiraishi A."/>
            <person name="Satake H."/>
            <person name="Nakayama K."/>
        </authorList>
    </citation>
    <scope>NUCLEOTIDE SEQUENCE</scope>
</reference>
<evidence type="ECO:0008006" key="2">
    <source>
        <dbReference type="Google" id="ProtNLM"/>
    </source>
</evidence>
<proteinExistence type="predicted"/>
<dbReference type="PANTHER" id="PTHR33067">
    <property type="entry name" value="RNA-DIRECTED DNA POLYMERASE-RELATED"/>
    <property type="match status" value="1"/>
</dbReference>
<dbReference type="PANTHER" id="PTHR33067:SF35">
    <property type="entry name" value="ASPARTIC PEPTIDASE DDI1-TYPE DOMAIN-CONTAINING PROTEIN"/>
    <property type="match status" value="1"/>
</dbReference>
<gene>
    <name evidence="1" type="ORF">Tci_064124</name>
</gene>
<evidence type="ECO:0000313" key="1">
    <source>
        <dbReference type="EMBL" id="GEU92146.1"/>
    </source>
</evidence>
<dbReference type="EMBL" id="BKCJ010010561">
    <property type="protein sequence ID" value="GEU92146.1"/>
    <property type="molecule type" value="Genomic_DNA"/>
</dbReference>
<comment type="caution">
    <text evidence="1">The sequence shown here is derived from an EMBL/GenBank/DDBJ whole genome shotgun (WGS) entry which is preliminary data.</text>
</comment>
<dbReference type="Pfam" id="PF08284">
    <property type="entry name" value="RVP_2"/>
    <property type="match status" value="1"/>
</dbReference>
<accession>A0A6L2P1G6</accession>
<dbReference type="Gene3D" id="2.40.70.10">
    <property type="entry name" value="Acid Proteases"/>
    <property type="match status" value="1"/>
</dbReference>
<dbReference type="AlphaFoldDB" id="A0A6L2P1G6"/>
<name>A0A6L2P1G6_TANCI</name>
<dbReference type="InterPro" id="IPR021109">
    <property type="entry name" value="Peptidase_aspartic_dom_sf"/>
</dbReference>